<dbReference type="RefSeq" id="WP_141314219.1">
    <property type="nucleotide sequence ID" value="NZ_BJLJ01000001.1"/>
</dbReference>
<dbReference type="Gene3D" id="1.10.287.860">
    <property type="entry name" value="Nucleotidyltransferase"/>
    <property type="match status" value="1"/>
</dbReference>
<accession>A0A4Y3J538</accession>
<reference evidence="2 3" key="1">
    <citation type="submission" date="2019-06" db="EMBL/GenBank/DDBJ databases">
        <title>Whole genome shotgun sequence of Acinetobacter pittii NBRC 110514.</title>
        <authorList>
            <person name="Hosoyama A."/>
            <person name="Uohara A."/>
            <person name="Ohji S."/>
            <person name="Ichikawa N."/>
        </authorList>
    </citation>
    <scope>NUCLEOTIDE SEQUENCE [LARGE SCALE GENOMIC DNA]</scope>
    <source>
        <strain evidence="2 3">NBRC 110514</strain>
    </source>
</reference>
<dbReference type="Pfam" id="PF04607">
    <property type="entry name" value="RelA_SpoT"/>
    <property type="match status" value="1"/>
</dbReference>
<dbReference type="PANTHER" id="PTHR41773:SF1">
    <property type="entry name" value="RELA_SPOT DOMAIN-CONTAINING PROTEIN"/>
    <property type="match status" value="1"/>
</dbReference>
<dbReference type="Proteomes" id="UP000317717">
    <property type="component" value="Unassembled WGS sequence"/>
</dbReference>
<evidence type="ECO:0000313" key="2">
    <source>
        <dbReference type="EMBL" id="GEA66088.1"/>
    </source>
</evidence>
<dbReference type="Gene3D" id="3.30.460.10">
    <property type="entry name" value="Beta Polymerase, domain 2"/>
    <property type="match status" value="1"/>
</dbReference>
<protein>
    <recommendedName>
        <fullName evidence="1">RelA/SpoT domain-containing protein</fullName>
    </recommendedName>
</protein>
<evidence type="ECO:0000313" key="3">
    <source>
        <dbReference type="Proteomes" id="UP000317717"/>
    </source>
</evidence>
<dbReference type="PANTHER" id="PTHR41773">
    <property type="entry name" value="GTP PYROPHOSPHATASE-RELATED"/>
    <property type="match status" value="1"/>
</dbReference>
<proteinExistence type="predicted"/>
<name>A0A4Y3J538_ACIPI</name>
<comment type="caution">
    <text evidence="2">The sequence shown here is derived from an EMBL/GenBank/DDBJ whole genome shotgun (WGS) entry which is preliminary data.</text>
</comment>
<dbReference type="SMART" id="SM00954">
    <property type="entry name" value="RelA_SpoT"/>
    <property type="match status" value="1"/>
</dbReference>
<evidence type="ECO:0000259" key="1">
    <source>
        <dbReference type="SMART" id="SM00954"/>
    </source>
</evidence>
<feature type="domain" description="RelA/SpoT" evidence="1">
    <location>
        <begin position="65"/>
        <end position="193"/>
    </location>
</feature>
<dbReference type="AlphaFoldDB" id="A0A4Y3J538"/>
<dbReference type="EMBL" id="BJLJ01000001">
    <property type="protein sequence ID" value="GEA66088.1"/>
    <property type="molecule type" value="Genomic_DNA"/>
</dbReference>
<organism evidence="2 3">
    <name type="scientific">Acinetobacter pittii</name>
    <name type="common">Acinetobacter genomosp. 3</name>
    <dbReference type="NCBI Taxonomy" id="48296"/>
    <lineage>
        <taxon>Bacteria</taxon>
        <taxon>Pseudomonadati</taxon>
        <taxon>Pseudomonadota</taxon>
        <taxon>Gammaproteobacteria</taxon>
        <taxon>Moraxellales</taxon>
        <taxon>Moraxellaceae</taxon>
        <taxon>Acinetobacter</taxon>
        <taxon>Acinetobacter calcoaceticus/baumannii complex</taxon>
    </lineage>
</organism>
<dbReference type="InterPro" id="IPR043519">
    <property type="entry name" value="NT_sf"/>
</dbReference>
<dbReference type="SUPFAM" id="SSF81301">
    <property type="entry name" value="Nucleotidyltransferase"/>
    <property type="match status" value="1"/>
</dbReference>
<dbReference type="CDD" id="cd05399">
    <property type="entry name" value="NT_Rel-Spo_like"/>
    <property type="match status" value="1"/>
</dbReference>
<gene>
    <name evidence="2" type="ORF">PA3_02460</name>
</gene>
<sequence>MADKKDEALKIVEDKVEVLPSFSRAEHEAWFDGNIHHYKSLCAMVAATLKSTLDGHGISYVDIPYREKGKKSFLKKIDDKKKNKDYSPNDMTDLAGIRVITLIESDVKKVGELIHSLFNVHPEDSINKSASLGEDKVGYRSVHFVCDIGETREGLLEWKALKGLCFEIQVRTALEHAWAEIEHDRGYKLGGKLPSHLSRRFSLLSGLLESADLEFNRLTVEIEEYAKTLKQEIQDNSQLDFELSSIAIQTLIQHIFPKNQIINSEDDMLDTTLNETINFGITNLNQLNSLLIKFKPFLSELSEIKDTGIICTALMLENLDEYMSKSWSKSDQPFTYIPDRVIQILKAKYENIDLENYFSNYNIKIISDN</sequence>
<dbReference type="GO" id="GO:0015969">
    <property type="term" value="P:guanosine tetraphosphate metabolic process"/>
    <property type="evidence" value="ECO:0007669"/>
    <property type="project" value="InterPro"/>
</dbReference>
<dbReference type="InterPro" id="IPR007685">
    <property type="entry name" value="RelA_SpoT"/>
</dbReference>